<organism evidence="6 7">
    <name type="scientific">Polypterus senegalus</name>
    <name type="common">Senegal bichir</name>
    <dbReference type="NCBI Taxonomy" id="55291"/>
    <lineage>
        <taxon>Eukaryota</taxon>
        <taxon>Metazoa</taxon>
        <taxon>Chordata</taxon>
        <taxon>Craniata</taxon>
        <taxon>Vertebrata</taxon>
        <taxon>Euteleostomi</taxon>
        <taxon>Actinopterygii</taxon>
        <taxon>Polypteriformes</taxon>
        <taxon>Polypteridae</taxon>
        <taxon>Polypterus</taxon>
    </lineage>
</organism>
<comment type="caution">
    <text evidence="6">The sequence shown here is derived from an EMBL/GenBank/DDBJ whole genome shotgun (WGS) entry which is preliminary data.</text>
</comment>
<keyword evidence="7" id="KW-1185">Reference proteome</keyword>
<keyword evidence="4" id="KW-1133">Transmembrane helix</keyword>
<keyword evidence="5" id="KW-0472">Membrane</keyword>
<name>A0A8X7X9J8_POLSE</name>
<feature type="non-terminal residue" evidence="6">
    <location>
        <position position="201"/>
    </location>
</feature>
<dbReference type="Proteomes" id="UP000886611">
    <property type="component" value="Unassembled WGS sequence"/>
</dbReference>
<dbReference type="EMBL" id="JAATIS010003638">
    <property type="protein sequence ID" value="KAG2463733.1"/>
    <property type="molecule type" value="Genomic_DNA"/>
</dbReference>
<dbReference type="PANTHER" id="PTHR31914:SF2">
    <property type="entry name" value="PROTEIN FAM163A"/>
    <property type="match status" value="1"/>
</dbReference>
<dbReference type="GO" id="GO:0016020">
    <property type="term" value="C:membrane"/>
    <property type="evidence" value="ECO:0007669"/>
    <property type="project" value="UniProtKB-SubCell"/>
</dbReference>
<evidence type="ECO:0000256" key="3">
    <source>
        <dbReference type="ARBA" id="ARBA00022692"/>
    </source>
</evidence>
<evidence type="ECO:0000256" key="1">
    <source>
        <dbReference type="ARBA" id="ARBA00004167"/>
    </source>
</evidence>
<evidence type="ECO:0000256" key="5">
    <source>
        <dbReference type="ARBA" id="ARBA00023136"/>
    </source>
</evidence>
<dbReference type="Pfam" id="PF15069">
    <property type="entry name" value="FAM163"/>
    <property type="match status" value="1"/>
</dbReference>
<dbReference type="PANTHER" id="PTHR31914">
    <property type="entry name" value="PROTEIN FAM163A"/>
    <property type="match status" value="1"/>
</dbReference>
<comment type="similarity">
    <text evidence="2">Belongs to the FAM163 family.</text>
</comment>
<keyword evidence="3" id="KW-0812">Transmembrane</keyword>
<protein>
    <submittedName>
        <fullName evidence="6">F163A protein</fullName>
    </submittedName>
</protein>
<dbReference type="InterPro" id="IPR029379">
    <property type="entry name" value="FAM163"/>
</dbReference>
<evidence type="ECO:0000313" key="6">
    <source>
        <dbReference type="EMBL" id="KAG2463733.1"/>
    </source>
</evidence>
<dbReference type="AlphaFoldDB" id="A0A8X7X9J8"/>
<accession>A0A8X7X9J8</accession>
<reference evidence="6 7" key="1">
    <citation type="journal article" date="2021" name="Cell">
        <title>Tracing the genetic footprints of vertebrate landing in non-teleost ray-finned fishes.</title>
        <authorList>
            <person name="Bi X."/>
            <person name="Wang K."/>
            <person name="Yang L."/>
            <person name="Pan H."/>
            <person name="Jiang H."/>
            <person name="Wei Q."/>
            <person name="Fang M."/>
            <person name="Yu H."/>
            <person name="Zhu C."/>
            <person name="Cai Y."/>
            <person name="He Y."/>
            <person name="Gan X."/>
            <person name="Zeng H."/>
            <person name="Yu D."/>
            <person name="Zhu Y."/>
            <person name="Jiang H."/>
            <person name="Qiu Q."/>
            <person name="Yang H."/>
            <person name="Zhang Y.E."/>
            <person name="Wang W."/>
            <person name="Zhu M."/>
            <person name="He S."/>
            <person name="Zhang G."/>
        </authorList>
    </citation>
    <scope>NUCLEOTIDE SEQUENCE [LARGE SCALE GENOMIC DNA]</scope>
    <source>
        <strain evidence="6">Bchr_013</strain>
    </source>
</reference>
<feature type="non-terminal residue" evidence="6">
    <location>
        <position position="1"/>
    </location>
</feature>
<evidence type="ECO:0000256" key="4">
    <source>
        <dbReference type="ARBA" id="ARBA00022989"/>
    </source>
</evidence>
<sequence length="201" mass="22440">MAEDGRRHKKREKKVKRSERTELSIVVIGALYCAEKLRMEELSDDSHVDLWHSIINVGTSRCFDRVVYYCCKKEESYDEEEESDSPIHPQFACNACSSQQMDGPALSTLVLPTGAIQHGGLEEAGARAGASNMGPWNYCPTCSPYNSPFYIRTTDEMRNGGERITYTPTRYEDSGLTVKMSTLQSATVSHPVSTRAISTEV</sequence>
<comment type="subcellular location">
    <subcellularLocation>
        <location evidence="1">Membrane</location>
        <topology evidence="1">Single-pass membrane protein</topology>
    </subcellularLocation>
</comment>
<evidence type="ECO:0000313" key="7">
    <source>
        <dbReference type="Proteomes" id="UP000886611"/>
    </source>
</evidence>
<dbReference type="InterPro" id="IPR040281">
    <property type="entry name" value="FAM163A"/>
</dbReference>
<gene>
    <name evidence="6" type="primary">Fam163a</name>
    <name evidence="6" type="ORF">GTO96_0003783</name>
</gene>
<proteinExistence type="inferred from homology"/>
<evidence type="ECO:0000256" key="2">
    <source>
        <dbReference type="ARBA" id="ARBA00006760"/>
    </source>
</evidence>